<name>A0AAU7AU96_9ACTN</name>
<evidence type="ECO:0008006" key="2">
    <source>
        <dbReference type="Google" id="ProtNLM"/>
    </source>
</evidence>
<dbReference type="InterPro" id="IPR014729">
    <property type="entry name" value="Rossmann-like_a/b/a_fold"/>
</dbReference>
<dbReference type="EMBL" id="CP114014">
    <property type="protein sequence ID" value="XAY05253.1"/>
    <property type="molecule type" value="Genomic_DNA"/>
</dbReference>
<protein>
    <recommendedName>
        <fullName evidence="2">Universal stress protein</fullName>
    </recommendedName>
</protein>
<proteinExistence type="predicted"/>
<sequence>MKLLLIAAEIPTAATIREVIADAGEDSEVYVVAPALEDSPLRFWVSDVDDAIAKAKTAQEETVAKLQDGGVSARGDVGEAEPLQAAEDALAVFPADKVLLLAHEDDERAYREDELDDARKRLNVPVEVRRVERTES</sequence>
<dbReference type="AlphaFoldDB" id="A0AAU7AU96"/>
<accession>A0AAU7AU96</accession>
<organism evidence="1">
    <name type="scientific">Paraconexibacter sp. AEG42_29</name>
    <dbReference type="NCBI Taxonomy" id="2997339"/>
    <lineage>
        <taxon>Bacteria</taxon>
        <taxon>Bacillati</taxon>
        <taxon>Actinomycetota</taxon>
        <taxon>Thermoleophilia</taxon>
        <taxon>Solirubrobacterales</taxon>
        <taxon>Paraconexibacteraceae</taxon>
        <taxon>Paraconexibacter</taxon>
    </lineage>
</organism>
<dbReference type="RefSeq" id="WP_354701769.1">
    <property type="nucleotide sequence ID" value="NZ_CP114014.1"/>
</dbReference>
<dbReference type="KEGG" id="parq:DSM112329_02099"/>
<dbReference type="SUPFAM" id="SSF52402">
    <property type="entry name" value="Adenine nucleotide alpha hydrolases-like"/>
    <property type="match status" value="1"/>
</dbReference>
<dbReference type="Gene3D" id="3.40.50.620">
    <property type="entry name" value="HUPs"/>
    <property type="match status" value="1"/>
</dbReference>
<evidence type="ECO:0000313" key="1">
    <source>
        <dbReference type="EMBL" id="XAY05253.1"/>
    </source>
</evidence>
<gene>
    <name evidence="1" type="ORF">DSM112329_02099</name>
</gene>
<reference evidence="1" key="1">
    <citation type="submission" date="2022-12" db="EMBL/GenBank/DDBJ databases">
        <title>Paraconexibacter alkalitolerans sp. nov. and Baekduia alba sp. nov., isolated from soil and emended description of the genera Paraconexibacter (Chun et al., 2020) and Baekduia (An et al., 2020).</title>
        <authorList>
            <person name="Vieira S."/>
            <person name="Huber K.J."/>
            <person name="Geppert A."/>
            <person name="Wolf J."/>
            <person name="Neumann-Schaal M."/>
            <person name="Muesken M."/>
            <person name="Overmann J."/>
        </authorList>
    </citation>
    <scope>NUCLEOTIDE SEQUENCE</scope>
    <source>
        <strain evidence="1">AEG42_29</strain>
    </source>
</reference>